<reference evidence="4" key="2">
    <citation type="submission" date="2020-05" db="EMBL/GenBank/DDBJ databases">
        <title>Complete genome sequence of Bradyrhizobium diazoefficiens XF10 isolated from soybean nodule.</title>
        <authorList>
            <person name="Noda R."/>
            <person name="Kakizaki K."/>
            <person name="Minamisawa K."/>
        </authorList>
    </citation>
    <scope>NUCLEOTIDE SEQUENCE</scope>
    <source>
        <strain evidence="4">XF10</strain>
    </source>
</reference>
<sequence length="347" mass="37348">MVAGLLAALVPLLFVGADPIRPWTVRPALLRALLALVCVAVLIADVSYGIQFGDPYGDLRNTVTRPTMLNYLTSITIGALIPYLFASFAGRKEWGFAIGILALSVSFYPVVLNKTVLLIPLWLPLLFLLYSRFEPRIATILAFVIPLLIGMGAFLLLLPMSPNLALYPLGTVNLRLVGVPILALDQYADFFTHNPTTHFCQISIVRRFFGCMYGELGPTIGAVYRNGNFNASFLATEGIASVGLLLAPVSAFVCGSILSLGTIASRRLDARFIAVSSGLGVQLIMNVPLSTALLSNGLGVLFLLWWLTPAQEKAVKPTEANADQPPFSSGPQHLIAEHAHSGQMKVG</sequence>
<evidence type="ECO:0000313" key="4">
    <source>
        <dbReference type="EMBL" id="BCE93584.1"/>
    </source>
</evidence>
<keyword evidence="1" id="KW-0472">Membrane</keyword>
<evidence type="ECO:0000313" key="2">
    <source>
        <dbReference type="EMBL" id="BCE23816.1"/>
    </source>
</evidence>
<evidence type="ECO:0000313" key="3">
    <source>
        <dbReference type="EMBL" id="BCE50075.1"/>
    </source>
</evidence>
<name>A0A810D0X2_9BRAD</name>
<dbReference type="EMBL" id="AP023094">
    <property type="protein sequence ID" value="BCE50075.1"/>
    <property type="molecule type" value="Genomic_DNA"/>
</dbReference>
<reference evidence="3" key="3">
    <citation type="submission" date="2020-05" db="EMBL/GenBank/DDBJ databases">
        <title>Complete genome sequence of Bradyrhizobium diazoefficiens XF4 isolated from soybean nodule.</title>
        <authorList>
            <person name="Noda R."/>
            <person name="Kakizaki K."/>
            <person name="Minamisawa K."/>
        </authorList>
    </citation>
    <scope>NUCLEOTIDE SEQUENCE</scope>
    <source>
        <strain evidence="3">XF4</strain>
    </source>
</reference>
<feature type="transmembrane region" description="Helical" evidence="1">
    <location>
        <begin position="283"/>
        <end position="307"/>
    </location>
</feature>
<dbReference type="EMBL" id="AP023091">
    <property type="protein sequence ID" value="BCE23816.1"/>
    <property type="molecule type" value="Genomic_DNA"/>
</dbReference>
<feature type="transmembrane region" description="Helical" evidence="1">
    <location>
        <begin position="137"/>
        <end position="158"/>
    </location>
</feature>
<keyword evidence="1" id="KW-0812">Transmembrane</keyword>
<feature type="transmembrane region" description="Helical" evidence="1">
    <location>
        <begin position="69"/>
        <end position="90"/>
    </location>
</feature>
<accession>A0A810D0X2</accession>
<reference evidence="2" key="1">
    <citation type="submission" date="2020-05" db="EMBL/GenBank/DDBJ databases">
        <title>Complete genome sequence of Bradyrhizobium diazoefficiens XF1 isolated from soybean nodule.</title>
        <authorList>
            <person name="Noda R."/>
            <person name="Kakizaki K."/>
            <person name="Minamisawa K."/>
        </authorList>
    </citation>
    <scope>NUCLEOTIDE SEQUENCE</scope>
    <source>
        <strain evidence="2">XF1</strain>
    </source>
</reference>
<feature type="transmembrane region" description="Helical" evidence="1">
    <location>
        <begin position="27"/>
        <end position="48"/>
    </location>
</feature>
<keyword evidence="1" id="KW-1133">Transmembrane helix</keyword>
<protein>
    <submittedName>
        <fullName evidence="4">Uncharacterized protein</fullName>
    </submittedName>
</protein>
<organism evidence="4">
    <name type="scientific">Bradyrhizobium diazoefficiens</name>
    <dbReference type="NCBI Taxonomy" id="1355477"/>
    <lineage>
        <taxon>Bacteria</taxon>
        <taxon>Pseudomonadati</taxon>
        <taxon>Pseudomonadota</taxon>
        <taxon>Alphaproteobacteria</taxon>
        <taxon>Hyphomicrobiales</taxon>
        <taxon>Nitrobacteraceae</taxon>
        <taxon>Bradyrhizobium</taxon>
    </lineage>
</organism>
<feature type="transmembrane region" description="Helical" evidence="1">
    <location>
        <begin position="110"/>
        <end position="130"/>
    </location>
</feature>
<dbReference type="EMBL" id="AP023099">
    <property type="protein sequence ID" value="BCE93584.1"/>
    <property type="molecule type" value="Genomic_DNA"/>
</dbReference>
<feature type="transmembrane region" description="Helical" evidence="1">
    <location>
        <begin position="239"/>
        <end position="263"/>
    </location>
</feature>
<gene>
    <name evidence="4" type="ORF">XF10B_63820</name>
    <name evidence="2" type="ORF">XF1B_64970</name>
    <name evidence="3" type="ORF">XF4B_64240</name>
</gene>
<proteinExistence type="predicted"/>
<dbReference type="AlphaFoldDB" id="A0A810D0X2"/>
<evidence type="ECO:0000256" key="1">
    <source>
        <dbReference type="SAM" id="Phobius"/>
    </source>
</evidence>